<dbReference type="InterPro" id="IPR036249">
    <property type="entry name" value="Thioredoxin-like_sf"/>
</dbReference>
<feature type="signal peptide" evidence="5">
    <location>
        <begin position="1"/>
        <end position="26"/>
    </location>
</feature>
<dbReference type="InterPro" id="IPR036282">
    <property type="entry name" value="Glutathione-S-Trfase_C_sf"/>
</dbReference>
<evidence type="ECO:0000256" key="4">
    <source>
        <dbReference type="ARBA" id="ARBA00047960"/>
    </source>
</evidence>
<evidence type="ECO:0000313" key="8">
    <source>
        <dbReference type="EMBL" id="KAF2656944.1"/>
    </source>
</evidence>
<name>A0A6A6TE82_9PLEO</name>
<accession>A0A6A6TE82</accession>
<dbReference type="EC" id="2.5.1.18" evidence="2"/>
<dbReference type="Gene3D" id="1.20.1050.130">
    <property type="match status" value="1"/>
</dbReference>
<dbReference type="Pfam" id="PF13409">
    <property type="entry name" value="GST_N_2"/>
    <property type="match status" value="1"/>
</dbReference>
<dbReference type="InterPro" id="IPR004046">
    <property type="entry name" value="GST_C"/>
</dbReference>
<dbReference type="InterPro" id="IPR010987">
    <property type="entry name" value="Glutathione-S-Trfase_C-like"/>
</dbReference>
<dbReference type="AlphaFoldDB" id="A0A6A6TE82"/>
<dbReference type="Proteomes" id="UP000799324">
    <property type="component" value="Unassembled WGS sequence"/>
</dbReference>
<sequence>MAPTRPYIPKDVLVLYVPLMLLECLGIGHHVEVIDCKSDTWFANINPLRMVPAIEDVESPDGTRPTVFESSACLRYIAEKYDGKGDYRGRTGWERAQVSSWLAMHNAGLGSHAKWWLTLKRNEATDTNAALDIIMAAVKQQYSILDARLSEPNQKFIALGDRPSIADFATLAFANSQVAAVANIEFEQYKSLKDWAERMFALEGVKKAYERVQNFGVVDTCNCSKS</sequence>
<dbReference type="Pfam" id="PF00043">
    <property type="entry name" value="GST_C"/>
    <property type="match status" value="1"/>
</dbReference>
<reference evidence="8" key="1">
    <citation type="journal article" date="2020" name="Stud. Mycol.">
        <title>101 Dothideomycetes genomes: a test case for predicting lifestyles and emergence of pathogens.</title>
        <authorList>
            <person name="Haridas S."/>
            <person name="Albert R."/>
            <person name="Binder M."/>
            <person name="Bloem J."/>
            <person name="Labutti K."/>
            <person name="Salamov A."/>
            <person name="Andreopoulos B."/>
            <person name="Baker S."/>
            <person name="Barry K."/>
            <person name="Bills G."/>
            <person name="Bluhm B."/>
            <person name="Cannon C."/>
            <person name="Castanera R."/>
            <person name="Culley D."/>
            <person name="Daum C."/>
            <person name="Ezra D."/>
            <person name="Gonzalez J."/>
            <person name="Henrissat B."/>
            <person name="Kuo A."/>
            <person name="Liang C."/>
            <person name="Lipzen A."/>
            <person name="Lutzoni F."/>
            <person name="Magnuson J."/>
            <person name="Mondo S."/>
            <person name="Nolan M."/>
            <person name="Ohm R."/>
            <person name="Pangilinan J."/>
            <person name="Park H.-J."/>
            <person name="Ramirez L."/>
            <person name="Alfaro M."/>
            <person name="Sun H."/>
            <person name="Tritt A."/>
            <person name="Yoshinaga Y."/>
            <person name="Zwiers L.-H."/>
            <person name="Turgeon B."/>
            <person name="Goodwin S."/>
            <person name="Spatafora J."/>
            <person name="Crous P."/>
            <person name="Grigoriev I."/>
        </authorList>
    </citation>
    <scope>NUCLEOTIDE SEQUENCE</scope>
    <source>
        <strain evidence="8">CBS 122681</strain>
    </source>
</reference>
<proteinExistence type="inferred from homology"/>
<dbReference type="PANTHER" id="PTHR44051:SF20">
    <property type="entry name" value="GLUTATHIONE TRANSFERASE 1 (EUROFUNG)"/>
    <property type="match status" value="1"/>
</dbReference>
<dbReference type="GO" id="GO:0004364">
    <property type="term" value="F:glutathione transferase activity"/>
    <property type="evidence" value="ECO:0007669"/>
    <property type="project" value="UniProtKB-EC"/>
</dbReference>
<keyword evidence="9" id="KW-1185">Reference proteome</keyword>
<dbReference type="OrthoDB" id="2789670at2759"/>
<evidence type="ECO:0000256" key="3">
    <source>
        <dbReference type="ARBA" id="ARBA00022679"/>
    </source>
</evidence>
<feature type="chain" id="PRO_5025336273" description="glutathione transferase" evidence="5">
    <location>
        <begin position="27"/>
        <end position="226"/>
    </location>
</feature>
<feature type="domain" description="GST C-terminal" evidence="7">
    <location>
        <begin position="91"/>
        <end position="220"/>
    </location>
</feature>
<evidence type="ECO:0000259" key="6">
    <source>
        <dbReference type="PROSITE" id="PS50404"/>
    </source>
</evidence>
<keyword evidence="3 8" id="KW-0808">Transferase</keyword>
<evidence type="ECO:0000256" key="5">
    <source>
        <dbReference type="SAM" id="SignalP"/>
    </source>
</evidence>
<evidence type="ECO:0000256" key="2">
    <source>
        <dbReference type="ARBA" id="ARBA00012452"/>
    </source>
</evidence>
<dbReference type="SFLD" id="SFLDS00019">
    <property type="entry name" value="Glutathione_Transferase_(cytos"/>
    <property type="match status" value="1"/>
</dbReference>
<dbReference type="InterPro" id="IPR004045">
    <property type="entry name" value="Glutathione_S-Trfase_N"/>
</dbReference>
<dbReference type="SUPFAM" id="SSF52833">
    <property type="entry name" value="Thioredoxin-like"/>
    <property type="match status" value="1"/>
</dbReference>
<feature type="domain" description="GST N-terminal" evidence="6">
    <location>
        <begin position="1"/>
        <end position="85"/>
    </location>
</feature>
<dbReference type="InterPro" id="IPR040079">
    <property type="entry name" value="Glutathione_S-Trfase"/>
</dbReference>
<dbReference type="PANTHER" id="PTHR44051">
    <property type="entry name" value="GLUTATHIONE S-TRANSFERASE-RELATED"/>
    <property type="match status" value="1"/>
</dbReference>
<comment type="similarity">
    <text evidence="1">Belongs to the GST superfamily.</text>
</comment>
<gene>
    <name evidence="8" type="ORF">K491DRAFT_703792</name>
</gene>
<comment type="catalytic activity">
    <reaction evidence="4">
        <text>RX + glutathione = an S-substituted glutathione + a halide anion + H(+)</text>
        <dbReference type="Rhea" id="RHEA:16437"/>
        <dbReference type="ChEBI" id="CHEBI:15378"/>
        <dbReference type="ChEBI" id="CHEBI:16042"/>
        <dbReference type="ChEBI" id="CHEBI:17792"/>
        <dbReference type="ChEBI" id="CHEBI:57925"/>
        <dbReference type="ChEBI" id="CHEBI:90779"/>
        <dbReference type="EC" id="2.5.1.18"/>
    </reaction>
</comment>
<dbReference type="PROSITE" id="PS50404">
    <property type="entry name" value="GST_NTER"/>
    <property type="match status" value="1"/>
</dbReference>
<protein>
    <recommendedName>
        <fullName evidence="2">glutathione transferase</fullName>
        <ecNumber evidence="2">2.5.1.18</ecNumber>
    </recommendedName>
</protein>
<organism evidence="8 9">
    <name type="scientific">Lophiostoma macrostomum CBS 122681</name>
    <dbReference type="NCBI Taxonomy" id="1314788"/>
    <lineage>
        <taxon>Eukaryota</taxon>
        <taxon>Fungi</taxon>
        <taxon>Dikarya</taxon>
        <taxon>Ascomycota</taxon>
        <taxon>Pezizomycotina</taxon>
        <taxon>Dothideomycetes</taxon>
        <taxon>Pleosporomycetidae</taxon>
        <taxon>Pleosporales</taxon>
        <taxon>Lophiostomataceae</taxon>
        <taxon>Lophiostoma</taxon>
    </lineage>
</organism>
<evidence type="ECO:0000259" key="7">
    <source>
        <dbReference type="PROSITE" id="PS50405"/>
    </source>
</evidence>
<keyword evidence="5" id="KW-0732">Signal</keyword>
<dbReference type="PROSITE" id="PS50405">
    <property type="entry name" value="GST_CTER"/>
    <property type="match status" value="1"/>
</dbReference>
<evidence type="ECO:0000256" key="1">
    <source>
        <dbReference type="ARBA" id="ARBA00007409"/>
    </source>
</evidence>
<evidence type="ECO:0000313" key="9">
    <source>
        <dbReference type="Proteomes" id="UP000799324"/>
    </source>
</evidence>
<dbReference type="EMBL" id="MU004331">
    <property type="protein sequence ID" value="KAF2656944.1"/>
    <property type="molecule type" value="Genomic_DNA"/>
</dbReference>
<dbReference type="SUPFAM" id="SSF47616">
    <property type="entry name" value="GST C-terminal domain-like"/>
    <property type="match status" value="1"/>
</dbReference>